<sequence length="86" mass="9574">MYNVAEDRIEQDPPDQSDNGTTANSLQLVGSRNARAHDLSDMKKTRPKKTGMRPVQMEYSVFSVCKLVDAANKLDDSAGAWFQNIV</sequence>
<evidence type="ECO:0000256" key="1">
    <source>
        <dbReference type="SAM" id="MobiDB-lite"/>
    </source>
</evidence>
<dbReference type="EMBL" id="RWGY01000002">
    <property type="protein sequence ID" value="TVU51397.1"/>
    <property type="molecule type" value="Genomic_DNA"/>
</dbReference>
<feature type="compositionally biased region" description="Polar residues" evidence="1">
    <location>
        <begin position="14"/>
        <end position="30"/>
    </location>
</feature>
<organism evidence="2 3">
    <name type="scientific">Eragrostis curvula</name>
    <name type="common">weeping love grass</name>
    <dbReference type="NCBI Taxonomy" id="38414"/>
    <lineage>
        <taxon>Eukaryota</taxon>
        <taxon>Viridiplantae</taxon>
        <taxon>Streptophyta</taxon>
        <taxon>Embryophyta</taxon>
        <taxon>Tracheophyta</taxon>
        <taxon>Spermatophyta</taxon>
        <taxon>Magnoliopsida</taxon>
        <taxon>Liliopsida</taxon>
        <taxon>Poales</taxon>
        <taxon>Poaceae</taxon>
        <taxon>PACMAD clade</taxon>
        <taxon>Chloridoideae</taxon>
        <taxon>Eragrostideae</taxon>
        <taxon>Eragrostidinae</taxon>
        <taxon>Eragrostis</taxon>
    </lineage>
</organism>
<accession>A0A5J9WU28</accession>
<keyword evidence="3" id="KW-1185">Reference proteome</keyword>
<gene>
    <name evidence="2" type="ORF">EJB05_02826</name>
</gene>
<feature type="compositionally biased region" description="Basic and acidic residues" evidence="1">
    <location>
        <begin position="1"/>
        <end position="11"/>
    </location>
</feature>
<dbReference type="AlphaFoldDB" id="A0A5J9WU28"/>
<proteinExistence type="predicted"/>
<dbReference type="Gramene" id="TVU51397">
    <property type="protein sequence ID" value="TVU51397"/>
    <property type="gene ID" value="EJB05_02826"/>
</dbReference>
<dbReference type="Proteomes" id="UP000324897">
    <property type="component" value="Chromosome 6"/>
</dbReference>
<evidence type="ECO:0000313" key="3">
    <source>
        <dbReference type="Proteomes" id="UP000324897"/>
    </source>
</evidence>
<comment type="caution">
    <text evidence="2">The sequence shown here is derived from an EMBL/GenBank/DDBJ whole genome shotgun (WGS) entry which is preliminary data.</text>
</comment>
<evidence type="ECO:0000313" key="2">
    <source>
        <dbReference type="EMBL" id="TVU51397.1"/>
    </source>
</evidence>
<feature type="region of interest" description="Disordered" evidence="1">
    <location>
        <begin position="1"/>
        <end position="52"/>
    </location>
</feature>
<protein>
    <submittedName>
        <fullName evidence="2">Uncharacterized protein</fullName>
    </submittedName>
</protein>
<feature type="compositionally biased region" description="Basic and acidic residues" evidence="1">
    <location>
        <begin position="35"/>
        <end position="44"/>
    </location>
</feature>
<name>A0A5J9WU28_9POAL</name>
<reference evidence="2 3" key="1">
    <citation type="journal article" date="2019" name="Sci. Rep.">
        <title>A high-quality genome of Eragrostis curvula grass provides insights into Poaceae evolution and supports new strategies to enhance forage quality.</title>
        <authorList>
            <person name="Carballo J."/>
            <person name="Santos B.A.C.M."/>
            <person name="Zappacosta D."/>
            <person name="Garbus I."/>
            <person name="Selva J.P."/>
            <person name="Gallo C.A."/>
            <person name="Diaz A."/>
            <person name="Albertini E."/>
            <person name="Caccamo M."/>
            <person name="Echenique V."/>
        </authorList>
    </citation>
    <scope>NUCLEOTIDE SEQUENCE [LARGE SCALE GENOMIC DNA]</scope>
    <source>
        <strain evidence="3">cv. Victoria</strain>
        <tissue evidence="2">Leaf</tissue>
    </source>
</reference>